<feature type="compositionally biased region" description="Basic residues" evidence="12">
    <location>
        <begin position="594"/>
        <end position="608"/>
    </location>
</feature>
<feature type="region of interest" description="Disordered" evidence="12">
    <location>
        <begin position="956"/>
        <end position="1197"/>
    </location>
</feature>
<feature type="transmembrane region" description="Helical" evidence="13">
    <location>
        <begin position="49"/>
        <end position="66"/>
    </location>
</feature>
<evidence type="ECO:0000256" key="13">
    <source>
        <dbReference type="SAM" id="Phobius"/>
    </source>
</evidence>
<evidence type="ECO:0000256" key="1">
    <source>
        <dbReference type="ARBA" id="ARBA00004232"/>
    </source>
</evidence>
<feature type="coiled-coil region" evidence="11">
    <location>
        <begin position="872"/>
        <end position="948"/>
    </location>
</feature>
<feature type="compositionally biased region" description="Polar residues" evidence="12">
    <location>
        <begin position="1151"/>
        <end position="1164"/>
    </location>
</feature>
<feature type="compositionally biased region" description="Basic and acidic residues" evidence="12">
    <location>
        <begin position="716"/>
        <end position="728"/>
    </location>
</feature>
<evidence type="ECO:0000256" key="4">
    <source>
        <dbReference type="ARBA" id="ARBA00022490"/>
    </source>
</evidence>
<feature type="compositionally biased region" description="Polar residues" evidence="12">
    <location>
        <begin position="729"/>
        <end position="739"/>
    </location>
</feature>
<feature type="compositionally biased region" description="Polar residues" evidence="12">
    <location>
        <begin position="1038"/>
        <end position="1048"/>
    </location>
</feature>
<dbReference type="PANTHER" id="PTHR20996">
    <property type="entry name" value="NUCLEAR ENVELOPE PHOSPHATASE-REGULATORY SUBUNIT 1"/>
    <property type="match status" value="1"/>
</dbReference>
<comment type="caution">
    <text evidence="16">The sequence shown here is derived from an EMBL/GenBank/DDBJ whole genome shotgun (WGS) entry which is preliminary data.</text>
</comment>
<dbReference type="Pfam" id="PF03907">
    <property type="entry name" value="Spo7"/>
    <property type="match status" value="1"/>
</dbReference>
<accession>A0AAW0DZG1</accession>
<dbReference type="GO" id="GO:0006629">
    <property type="term" value="P:lipid metabolic process"/>
    <property type="evidence" value="ECO:0007669"/>
    <property type="project" value="UniProtKB-KW"/>
</dbReference>
<feature type="region of interest" description="Disordered" evidence="12">
    <location>
        <begin position="278"/>
        <end position="360"/>
    </location>
</feature>
<gene>
    <name evidence="16" type="ORF">VNI00_002385</name>
</gene>
<dbReference type="Pfam" id="PF06657">
    <property type="entry name" value="Cep57_MT_bd"/>
    <property type="match status" value="1"/>
</dbReference>
<evidence type="ECO:0000259" key="14">
    <source>
        <dbReference type="Pfam" id="PF06657"/>
    </source>
</evidence>
<evidence type="ECO:0000313" key="17">
    <source>
        <dbReference type="Proteomes" id="UP001383192"/>
    </source>
</evidence>
<dbReference type="EMBL" id="JAYKXP010000006">
    <property type="protein sequence ID" value="KAK7056668.1"/>
    <property type="molecule type" value="Genomic_DNA"/>
</dbReference>
<keyword evidence="5 13" id="KW-0812">Transmembrane</keyword>
<sequence length="1407" mass="157005">MAPRSTPPPTRSVHHPPNDPSVYRDLLLFEERLKTNAANLQKRKSRYQLFLLQLLLVIAFLLWEVLMPPHSSLLAIPYNILLQRLLPDVYRPETPVTLHPYFTSGLLFVSVTTLVLFFASGLYSEKIAYANKYVPHANKALRSFNMYLNVRKPPLRSKFYFNPLSFFFPRLEDQTNRRPDSRASTPRGSRASSPSPSDEESNRSRRRSPSQGKAVTISPIPPATNPRGELIFSSKVDKQFRESYERYRSAFERKREEVARLERNARWWGRLMFWKKAPPPAQPHQHARTTSITGPTLRGRGSRGGTPPNSAIGSPRSGSPSATTRSTGSRSSRMGTPSRSATSTTSSTPATPVTAMKKPQRQALNRIKGDQIEQDRIQLEHNLQNTDLSIRLSSQDEYDDESVEYPRHNSGPSPFNDFGSFIHRSGDHFDGDIHNAWSYRTGDDDEGIHPYEGGTMSTAAHHASALTLTAGLGGQRGARREVSLSGAEYDPDRPLHAMLGGVDSKLSIFDGDPSRSKYSAAGAGLTFDPLVVDSTAELDRLLQSGHAPPPALRSRTDLARSNYSSSASSSSDSEGPTSRPRITDSLRRVSFSPKRPRSPRTYSPHHRSSNLPDAQPTPSILHHGASPLARQSSLLPDEKDLPTPRPRPSNKRANIFPSHNAPPPPPQPEVRLQPPTPSSSTSTKLPKHARGVSRDVDADLERRPGHKSSTTPTRAALRDEMPEGDMSRHTNASRGNLSRSRIHLPDVTGLTNAVESPAKGALRHYPYAGSDEPRETEARLLSVLNTIQTKLTHLEDENSISRRRVRELEHELEVCKREVARERTRVMEKETVILQNQRELERAVADAKKTIKGKGKAREVSMTNDGDASIRYKEAVEEKKALEALITTLRSHLTRLTAELSSHQELLVELRTLRESDARALKERTQEITRLRDEVERLAGEVEQLRGVVEEGLKERRLSRENSLAGSNVTSSSVSNSIGRQGVLEATEEVEAEDARENHEPEVEEEEEDEGAEATEDVEADEEDEDEEPEPFDPMSIPGSSRDNTNPPDKTMRTDRATAGGASDMLQSRSARFIDDEELQRIAADVEERRSEISGDSPSHFNSKVLEPSQSASPPPRHPRRTAVEVEEDMDESIRHPEWADISTARAASPALSTRSNRSTSYRQPVTRPSAPTPAHASGHHRRAVRHAADESGAFPQIRGERLEKLFFSAPEHDERTCNVCHRKRGQGARPTSPSWLPSRLGQVEHRRVAEDDEDEGFADGSDHIEDGHHEGVGRGTGAYRARTARGLPVRDSYERRKELPQQTVLARVIRELEDDFTHFKGVYVELADQYKDMDPISDVPKRNLLAQHLREVVDILEQKGDQIASLYDLLTFQDKPDADKRYQSRVAPKTTSSLGRASGSKAQPAF</sequence>
<evidence type="ECO:0000256" key="2">
    <source>
        <dbReference type="ARBA" id="ARBA00004496"/>
    </source>
</evidence>
<feature type="region of interest" description="Disordered" evidence="12">
    <location>
        <begin position="175"/>
        <end position="228"/>
    </location>
</feature>
<dbReference type="PANTHER" id="PTHR20996:SF1">
    <property type="entry name" value="NUCLEAR ENVELOPE PHOSPHATASE-REGULATORY SUBUNIT 1"/>
    <property type="match status" value="1"/>
</dbReference>
<feature type="domain" description="Cep57 centrosome microtubule-binding" evidence="14">
    <location>
        <begin position="1297"/>
        <end position="1370"/>
    </location>
</feature>
<evidence type="ECO:0000256" key="12">
    <source>
        <dbReference type="SAM" id="MobiDB-lite"/>
    </source>
</evidence>
<keyword evidence="17" id="KW-1185">Reference proteome</keyword>
<feature type="region of interest" description="Disordered" evidence="12">
    <location>
        <begin position="1252"/>
        <end position="1276"/>
    </location>
</feature>
<feature type="region of interest" description="Disordered" evidence="12">
    <location>
        <begin position="543"/>
        <end position="744"/>
    </location>
</feature>
<evidence type="ECO:0000256" key="3">
    <source>
        <dbReference type="ARBA" id="ARBA00010998"/>
    </source>
</evidence>
<feature type="compositionally biased region" description="Basic and acidic residues" evidence="12">
    <location>
        <begin position="1261"/>
        <end position="1273"/>
    </location>
</feature>
<evidence type="ECO:0000256" key="9">
    <source>
        <dbReference type="ARBA" id="ARBA00023242"/>
    </source>
</evidence>
<feature type="coiled-coil region" evidence="11">
    <location>
        <begin position="791"/>
        <end position="825"/>
    </location>
</feature>
<evidence type="ECO:0000256" key="6">
    <source>
        <dbReference type="ARBA" id="ARBA00022989"/>
    </source>
</evidence>
<reference evidence="16 17" key="1">
    <citation type="submission" date="2024-01" db="EMBL/GenBank/DDBJ databases">
        <title>A draft genome for a cacao thread blight-causing isolate of Paramarasmius palmivorus.</title>
        <authorList>
            <person name="Baruah I.K."/>
            <person name="Bukari Y."/>
            <person name="Amoako-Attah I."/>
            <person name="Meinhardt L.W."/>
            <person name="Bailey B.A."/>
            <person name="Cohen S.P."/>
        </authorList>
    </citation>
    <scope>NUCLEOTIDE SEQUENCE [LARGE SCALE GENOMIC DNA]</scope>
    <source>
        <strain evidence="16 17">GH-12</strain>
    </source>
</reference>
<keyword evidence="7" id="KW-0443">Lipid metabolism</keyword>
<feature type="compositionally biased region" description="Low complexity" evidence="12">
    <location>
        <begin position="182"/>
        <end position="196"/>
    </location>
</feature>
<keyword evidence="4" id="KW-0963">Cytoplasm</keyword>
<evidence type="ECO:0000256" key="7">
    <source>
        <dbReference type="ARBA" id="ARBA00023098"/>
    </source>
</evidence>
<feature type="domain" description="PPC89 centrosome localisation" evidence="15">
    <location>
        <begin position="882"/>
        <end position="946"/>
    </location>
</feature>
<evidence type="ECO:0000256" key="8">
    <source>
        <dbReference type="ARBA" id="ARBA00023136"/>
    </source>
</evidence>
<dbReference type="Pfam" id="PF14197">
    <property type="entry name" value="Cep57_CLD_2"/>
    <property type="match status" value="1"/>
</dbReference>
<dbReference type="GO" id="GO:0005737">
    <property type="term" value="C:cytoplasm"/>
    <property type="evidence" value="ECO:0007669"/>
    <property type="project" value="UniProtKB-SubCell"/>
</dbReference>
<proteinExistence type="inferred from homology"/>
<evidence type="ECO:0000259" key="15">
    <source>
        <dbReference type="Pfam" id="PF14197"/>
    </source>
</evidence>
<evidence type="ECO:0000256" key="10">
    <source>
        <dbReference type="ARBA" id="ARBA00030458"/>
    </source>
</evidence>
<evidence type="ECO:0000256" key="11">
    <source>
        <dbReference type="SAM" id="Coils"/>
    </source>
</evidence>
<evidence type="ECO:0000256" key="5">
    <source>
        <dbReference type="ARBA" id="ARBA00022692"/>
    </source>
</evidence>
<feature type="compositionally biased region" description="Low complexity" evidence="12">
    <location>
        <begin position="967"/>
        <end position="977"/>
    </location>
</feature>
<comment type="subcellular location">
    <subcellularLocation>
        <location evidence="2">Cytoplasm</location>
    </subcellularLocation>
    <subcellularLocation>
        <location evidence="1">Nucleus membrane</location>
        <topology evidence="1">Multi-pass membrane protein</topology>
    </subcellularLocation>
</comment>
<feature type="compositionally biased region" description="Polar residues" evidence="12">
    <location>
        <begin position="1094"/>
        <end position="1112"/>
    </location>
</feature>
<dbReference type="GO" id="GO:0071595">
    <property type="term" value="C:Nem1-Spo7 phosphatase complex"/>
    <property type="evidence" value="ECO:0007669"/>
    <property type="project" value="InterPro"/>
</dbReference>
<name>A0AAW0DZG1_9AGAR</name>
<protein>
    <recommendedName>
        <fullName evidence="10">Transmembrane protein 188</fullName>
    </recommendedName>
</protein>
<comment type="similarity">
    <text evidence="3">Belongs to the CNEP1R1 family.</text>
</comment>
<dbReference type="GO" id="GO:0019888">
    <property type="term" value="F:protein phosphatase regulator activity"/>
    <property type="evidence" value="ECO:0007669"/>
    <property type="project" value="InterPro"/>
</dbReference>
<feature type="compositionally biased region" description="Basic and acidic residues" evidence="12">
    <location>
        <begin position="1084"/>
        <end position="1093"/>
    </location>
</feature>
<keyword evidence="9" id="KW-0539">Nucleus</keyword>
<keyword evidence="8 13" id="KW-0472">Membrane</keyword>
<keyword evidence="11" id="KW-0175">Coiled coil</keyword>
<dbReference type="InterPro" id="IPR005605">
    <property type="entry name" value="Spo7"/>
</dbReference>
<organism evidence="16 17">
    <name type="scientific">Paramarasmius palmivorus</name>
    <dbReference type="NCBI Taxonomy" id="297713"/>
    <lineage>
        <taxon>Eukaryota</taxon>
        <taxon>Fungi</taxon>
        <taxon>Dikarya</taxon>
        <taxon>Basidiomycota</taxon>
        <taxon>Agaricomycotina</taxon>
        <taxon>Agaricomycetes</taxon>
        <taxon>Agaricomycetidae</taxon>
        <taxon>Agaricales</taxon>
        <taxon>Marasmiineae</taxon>
        <taxon>Marasmiaceae</taxon>
        <taxon>Paramarasmius</taxon>
    </lineage>
</organism>
<feature type="compositionally biased region" description="Low complexity" evidence="12">
    <location>
        <begin position="313"/>
        <end position="355"/>
    </location>
</feature>
<dbReference type="InterPro" id="IPR025925">
    <property type="entry name" value="PPC89_CLD"/>
</dbReference>
<dbReference type="InterPro" id="IPR019168">
    <property type="entry name" value="NEP1-R1"/>
</dbReference>
<dbReference type="GO" id="GO:0031965">
    <property type="term" value="C:nuclear membrane"/>
    <property type="evidence" value="ECO:0007669"/>
    <property type="project" value="UniProtKB-SubCell"/>
</dbReference>
<feature type="compositionally biased region" description="Acidic residues" evidence="12">
    <location>
        <begin position="1002"/>
        <end position="1031"/>
    </location>
</feature>
<dbReference type="Proteomes" id="UP001383192">
    <property type="component" value="Unassembled WGS sequence"/>
</dbReference>
<dbReference type="GO" id="GO:0008017">
    <property type="term" value="F:microtubule binding"/>
    <property type="evidence" value="ECO:0007669"/>
    <property type="project" value="InterPro"/>
</dbReference>
<keyword evidence="6 13" id="KW-1133">Transmembrane helix</keyword>
<feature type="region of interest" description="Disordered" evidence="12">
    <location>
        <begin position="1381"/>
        <end position="1407"/>
    </location>
</feature>
<dbReference type="InterPro" id="IPR024957">
    <property type="entry name" value="Cep57_MT-bd_dom"/>
</dbReference>
<evidence type="ECO:0000313" key="16">
    <source>
        <dbReference type="EMBL" id="KAK7056668.1"/>
    </source>
</evidence>
<feature type="compositionally biased region" description="Polar residues" evidence="12">
    <location>
        <begin position="609"/>
        <end position="618"/>
    </location>
</feature>
<feature type="compositionally biased region" description="Low complexity" evidence="12">
    <location>
        <begin position="561"/>
        <end position="578"/>
    </location>
</feature>
<feature type="compositionally biased region" description="Basic and acidic residues" evidence="12">
    <location>
        <begin position="692"/>
        <end position="703"/>
    </location>
</feature>
<feature type="compositionally biased region" description="Low complexity" evidence="12">
    <location>
        <begin position="669"/>
        <end position="683"/>
    </location>
</feature>